<organism evidence="6 7">
    <name type="scientific">Salinomyces thailandicus</name>
    <dbReference type="NCBI Taxonomy" id="706561"/>
    <lineage>
        <taxon>Eukaryota</taxon>
        <taxon>Fungi</taxon>
        <taxon>Dikarya</taxon>
        <taxon>Ascomycota</taxon>
        <taxon>Pezizomycotina</taxon>
        <taxon>Dothideomycetes</taxon>
        <taxon>Dothideomycetidae</taxon>
        <taxon>Mycosphaerellales</taxon>
        <taxon>Teratosphaeriaceae</taxon>
        <taxon>Salinomyces</taxon>
    </lineage>
</organism>
<dbReference type="GO" id="GO:0032991">
    <property type="term" value="C:protein-containing complex"/>
    <property type="evidence" value="ECO:0007669"/>
    <property type="project" value="UniProtKB-ARBA"/>
</dbReference>
<dbReference type="GO" id="GO:0035493">
    <property type="term" value="P:SNARE complex assembly"/>
    <property type="evidence" value="ECO:0007669"/>
    <property type="project" value="TreeGrafter"/>
</dbReference>
<dbReference type="OrthoDB" id="16772at2759"/>
<reference evidence="6 7" key="1">
    <citation type="submission" date="2017-03" db="EMBL/GenBank/DDBJ databases">
        <title>Genomes of endolithic fungi from Antarctica.</title>
        <authorList>
            <person name="Coleine C."/>
            <person name="Masonjones S."/>
            <person name="Stajich J.E."/>
        </authorList>
    </citation>
    <scope>NUCLEOTIDE SEQUENCE [LARGE SCALE GENOMIC DNA]</scope>
    <source>
        <strain evidence="6 7">CCFEE 6315</strain>
    </source>
</reference>
<evidence type="ECO:0000256" key="1">
    <source>
        <dbReference type="ARBA" id="ARBA00009574"/>
    </source>
</evidence>
<dbReference type="PANTHER" id="PTHR15157">
    <property type="entry name" value="UV RADIATION RESISTANCE-ASSOCIATED GENE PROTEIN"/>
    <property type="match status" value="1"/>
</dbReference>
<evidence type="ECO:0000313" key="7">
    <source>
        <dbReference type="Proteomes" id="UP000308549"/>
    </source>
</evidence>
<gene>
    <name evidence="6" type="ORF">B0A50_08568</name>
</gene>
<evidence type="ECO:0000256" key="2">
    <source>
        <dbReference type="ARBA" id="ARBA00013807"/>
    </source>
</evidence>
<comment type="caution">
    <text evidence="6">The sequence shown here is derived from an EMBL/GenBank/DDBJ whole genome shotgun (WGS) entry which is preliminary data.</text>
</comment>
<keyword evidence="3 4" id="KW-0175">Coiled coil</keyword>
<dbReference type="GO" id="GO:0005768">
    <property type="term" value="C:endosome"/>
    <property type="evidence" value="ECO:0007669"/>
    <property type="project" value="TreeGrafter"/>
</dbReference>
<feature type="coiled-coil region" evidence="4">
    <location>
        <begin position="83"/>
        <end position="117"/>
    </location>
</feature>
<evidence type="ECO:0000256" key="5">
    <source>
        <dbReference type="SAM" id="MobiDB-lite"/>
    </source>
</evidence>
<dbReference type="PANTHER" id="PTHR15157:SF13">
    <property type="entry name" value="AUTOPHAGY-RELATED PROTEIN 14"/>
    <property type="match status" value="1"/>
</dbReference>
<keyword evidence="7" id="KW-1185">Reference proteome</keyword>
<dbReference type="GO" id="GO:0000149">
    <property type="term" value="F:SNARE binding"/>
    <property type="evidence" value="ECO:0007669"/>
    <property type="project" value="TreeGrafter"/>
</dbReference>
<comment type="similarity">
    <text evidence="1">Belongs to the ATG14 family.</text>
</comment>
<evidence type="ECO:0000313" key="6">
    <source>
        <dbReference type="EMBL" id="TKA21920.1"/>
    </source>
</evidence>
<feature type="region of interest" description="Disordered" evidence="5">
    <location>
        <begin position="377"/>
        <end position="411"/>
    </location>
</feature>
<accession>A0A4U0TJC3</accession>
<dbReference type="GO" id="GO:0000323">
    <property type="term" value="C:lytic vacuole"/>
    <property type="evidence" value="ECO:0007669"/>
    <property type="project" value="TreeGrafter"/>
</dbReference>
<dbReference type="InterPro" id="IPR018791">
    <property type="entry name" value="UV_resistance/autophagy_Atg14"/>
</dbReference>
<protein>
    <recommendedName>
        <fullName evidence="2">Autophagy-related protein 14</fullName>
    </recommendedName>
</protein>
<dbReference type="AlphaFoldDB" id="A0A4U0TJC3"/>
<dbReference type="EMBL" id="NAJL01000093">
    <property type="protein sequence ID" value="TKA21920.1"/>
    <property type="molecule type" value="Genomic_DNA"/>
</dbReference>
<evidence type="ECO:0000256" key="3">
    <source>
        <dbReference type="ARBA" id="ARBA00023054"/>
    </source>
</evidence>
<feature type="region of interest" description="Disordered" evidence="5">
    <location>
        <begin position="501"/>
        <end position="530"/>
    </location>
</feature>
<dbReference type="Proteomes" id="UP000308549">
    <property type="component" value="Unassembled WGS sequence"/>
</dbReference>
<dbReference type="Pfam" id="PF10186">
    <property type="entry name" value="ATG14"/>
    <property type="match status" value="1"/>
</dbReference>
<evidence type="ECO:0000256" key="4">
    <source>
        <dbReference type="SAM" id="Coils"/>
    </source>
</evidence>
<name>A0A4U0TJC3_9PEZI</name>
<proteinExistence type="inferred from homology"/>
<sequence length="530" mass="59643">MECGICSRNFDSRPKNRRPTCTSCAQALLYAPRIQQALALLDREKQHTHAEAILRPGNDGVIAALPEDADWDAITAGVKTHGAQKAERERLAAEARIDGITEKAQELRQQMETYRSYIKERRELHTTRRQDIQHEHLELQKQKARALEPVQFGCRKATQRLEKVRNRTVEARALLCREAAILSGLQRNRDVDGKARYWLGQVPLLDLRELNGKLAFEHTGLEARTALYQPHELVNASTDNICRLLGNCCHYLSVRMPAEVLLPHDDFPHAVIMPEKVSYKTQDLQYPFRTSSQSSSPVASRFLDRRGVAAQRARPLHLDRPLRDLAKEDPKAFSLLTEGMSLLAWDIAWLCRTQGFDAVNTFDDFCAMGRNLQQLFVSPEPNRPTLDRNPSSAAAKTDRSKGNSTAPPRLGFYSHASAHHSLAGPEGLELLSNWRLASSHRMADRLKSYLLNEITGAEWDFLSDKEWDEDRADEQPVLVGGERRAQAKQDPAMSIMTVAPHDGADEGVAQDSRQRGNSGWMKLRGRGGDA</sequence>